<name>A0A7J5XWT6_DISMA</name>
<proteinExistence type="predicted"/>
<dbReference type="EMBL" id="JAAKFY010000020">
    <property type="protein sequence ID" value="KAF3841576.1"/>
    <property type="molecule type" value="Genomic_DNA"/>
</dbReference>
<reference evidence="2 3" key="1">
    <citation type="submission" date="2020-03" db="EMBL/GenBank/DDBJ databases">
        <title>Dissostichus mawsoni Genome sequencing and assembly.</title>
        <authorList>
            <person name="Park H."/>
        </authorList>
    </citation>
    <scope>NUCLEOTIDE SEQUENCE [LARGE SCALE GENOMIC DNA]</scope>
    <source>
        <strain evidence="2">DM0001</strain>
        <tissue evidence="2">Muscle</tissue>
    </source>
</reference>
<keyword evidence="3" id="KW-1185">Reference proteome</keyword>
<comment type="caution">
    <text evidence="2">The sequence shown here is derived from an EMBL/GenBank/DDBJ whole genome shotgun (WGS) entry which is preliminary data.</text>
</comment>
<feature type="compositionally biased region" description="Basic and acidic residues" evidence="1">
    <location>
        <begin position="11"/>
        <end position="23"/>
    </location>
</feature>
<evidence type="ECO:0000313" key="3">
    <source>
        <dbReference type="Proteomes" id="UP000518266"/>
    </source>
</evidence>
<organism evidence="2 3">
    <name type="scientific">Dissostichus mawsoni</name>
    <name type="common">Antarctic cod</name>
    <dbReference type="NCBI Taxonomy" id="36200"/>
    <lineage>
        <taxon>Eukaryota</taxon>
        <taxon>Metazoa</taxon>
        <taxon>Chordata</taxon>
        <taxon>Craniata</taxon>
        <taxon>Vertebrata</taxon>
        <taxon>Euteleostomi</taxon>
        <taxon>Actinopterygii</taxon>
        <taxon>Neopterygii</taxon>
        <taxon>Teleostei</taxon>
        <taxon>Neoteleostei</taxon>
        <taxon>Acanthomorphata</taxon>
        <taxon>Eupercaria</taxon>
        <taxon>Perciformes</taxon>
        <taxon>Notothenioidei</taxon>
        <taxon>Nototheniidae</taxon>
        <taxon>Dissostichus</taxon>
    </lineage>
</organism>
<protein>
    <submittedName>
        <fullName evidence="2">Uncharacterized protein</fullName>
    </submittedName>
</protein>
<feature type="region of interest" description="Disordered" evidence="1">
    <location>
        <begin position="1"/>
        <end position="28"/>
    </location>
</feature>
<sequence length="65" mass="7649">MISAGRKRRTGSFEEDLKKKNEEVETAMNTISSERDILNQMQSTTDMEIQCSTMKRTEWKEECRT</sequence>
<dbReference type="Proteomes" id="UP000518266">
    <property type="component" value="Unassembled WGS sequence"/>
</dbReference>
<feature type="compositionally biased region" description="Basic residues" evidence="1">
    <location>
        <begin position="1"/>
        <end position="10"/>
    </location>
</feature>
<evidence type="ECO:0000313" key="2">
    <source>
        <dbReference type="EMBL" id="KAF3841576.1"/>
    </source>
</evidence>
<evidence type="ECO:0000256" key="1">
    <source>
        <dbReference type="SAM" id="MobiDB-lite"/>
    </source>
</evidence>
<dbReference type="AlphaFoldDB" id="A0A7J5XWT6"/>
<gene>
    <name evidence="2" type="ORF">F7725_007438</name>
</gene>
<accession>A0A7J5XWT6</accession>